<dbReference type="EMBL" id="AQQZ01000012">
    <property type="protein sequence ID" value="KNG92213.1"/>
    <property type="molecule type" value="Genomic_DNA"/>
</dbReference>
<dbReference type="CDD" id="cd07199">
    <property type="entry name" value="Pat17_PNPLA8_PNPLA9_like"/>
    <property type="match status" value="1"/>
</dbReference>
<protein>
    <submittedName>
        <fullName evidence="4">Patatin</fullName>
    </submittedName>
</protein>
<comment type="caution">
    <text evidence="4">The sequence shown here is derived from an EMBL/GenBank/DDBJ whole genome shotgun (WGS) entry which is preliminary data.</text>
</comment>
<evidence type="ECO:0000256" key="1">
    <source>
        <dbReference type="ARBA" id="ARBA00023098"/>
    </source>
</evidence>
<gene>
    <name evidence="4" type="ORF">ATO11_18700</name>
</gene>
<evidence type="ECO:0000313" key="4">
    <source>
        <dbReference type="EMBL" id="KNG92213.1"/>
    </source>
</evidence>
<feature type="short sequence motif" description="DGA/G" evidence="2">
    <location>
        <begin position="184"/>
        <end position="186"/>
    </location>
</feature>
<proteinExistence type="predicted"/>
<dbReference type="OrthoDB" id="9807112at2"/>
<dbReference type="InterPro" id="IPR016035">
    <property type="entry name" value="Acyl_Trfase/lysoPLipase"/>
</dbReference>
<dbReference type="GO" id="GO:0016042">
    <property type="term" value="P:lipid catabolic process"/>
    <property type="evidence" value="ECO:0007669"/>
    <property type="project" value="UniProtKB-UniRule"/>
</dbReference>
<feature type="short sequence motif" description="GXSXG" evidence="2">
    <location>
        <begin position="41"/>
        <end position="45"/>
    </location>
</feature>
<evidence type="ECO:0000313" key="5">
    <source>
        <dbReference type="Proteomes" id="UP000036938"/>
    </source>
</evidence>
<accession>A0A0L1JLB8</accession>
<feature type="short sequence motif" description="GXGXXG" evidence="2">
    <location>
        <begin position="9"/>
        <end position="14"/>
    </location>
</feature>
<dbReference type="AlphaFoldDB" id="A0A0L1JLB8"/>
<sequence length="328" mass="35388">MRRILSIDGGGIKGTQPAAFLAGLEEDLDEPIGRYFDLIAGTSTGGILAIGLALGIQAKTLLELYENRGPTIFGQAGDNSWFGRKARDARAALRHLVKPKHDASTLRDELHAVLGDKLIGEAETRLLIPAWDADQRSVYIYKTSHHPRLTKDYRKPALDAAMATSAAPTYFARHKTVDDVGLLDGGTWCNNPVGVATVEAISMLGWSSQELHILSLGCVDEVYMLPESPGKAGLGLKALSLLMDGQSRGALGIARHLTGDPHDRTAVHRYSPSVPDGFFSLDDTTKIQRLKGLGASSARHASPTLTPIFFQQPAEPFVPVHQLERNAA</sequence>
<dbReference type="RefSeq" id="WP_050532442.1">
    <property type="nucleotide sequence ID" value="NZ_AQQZ01000012.1"/>
</dbReference>
<dbReference type="InterPro" id="IPR047156">
    <property type="entry name" value="Teg/CotR/CapV-like"/>
</dbReference>
<dbReference type="Gene3D" id="3.40.1090.10">
    <property type="entry name" value="Cytosolic phospholipase A2 catalytic domain"/>
    <property type="match status" value="1"/>
</dbReference>
<dbReference type="PANTHER" id="PTHR24138">
    <property type="entry name" value="INTRACELLLAR PHOSPHOLIPASE A FAMILY"/>
    <property type="match status" value="1"/>
</dbReference>
<dbReference type="PANTHER" id="PTHR24138:SF10">
    <property type="entry name" value="PHOSPHOLIPASE A2"/>
    <property type="match status" value="1"/>
</dbReference>
<keyword evidence="2" id="KW-0442">Lipid degradation</keyword>
<name>A0A0L1JLB8_9RHOB</name>
<dbReference type="Pfam" id="PF01734">
    <property type="entry name" value="Patatin"/>
    <property type="match status" value="1"/>
</dbReference>
<dbReference type="NCBIfam" id="NF041079">
    <property type="entry name" value="CBASS_lipase"/>
    <property type="match status" value="1"/>
</dbReference>
<evidence type="ECO:0000256" key="2">
    <source>
        <dbReference type="PROSITE-ProRule" id="PRU01161"/>
    </source>
</evidence>
<feature type="active site" description="Proton acceptor" evidence="2">
    <location>
        <position position="184"/>
    </location>
</feature>
<dbReference type="PATRIC" id="fig|1317121.7.peg.840"/>
<dbReference type="GO" id="GO:0016787">
    <property type="term" value="F:hydrolase activity"/>
    <property type="evidence" value="ECO:0007669"/>
    <property type="project" value="UniProtKB-UniRule"/>
</dbReference>
<dbReference type="PROSITE" id="PS51635">
    <property type="entry name" value="PNPLA"/>
    <property type="match status" value="1"/>
</dbReference>
<keyword evidence="1 2" id="KW-0443">Lipid metabolism</keyword>
<keyword evidence="2" id="KW-0378">Hydrolase</keyword>
<feature type="active site" description="Nucleophile" evidence="2">
    <location>
        <position position="43"/>
    </location>
</feature>
<dbReference type="SUPFAM" id="SSF52151">
    <property type="entry name" value="FabD/lysophospholipase-like"/>
    <property type="match status" value="1"/>
</dbReference>
<organism evidence="4 5">
    <name type="scientific">Pseudaestuariivita atlantica</name>
    <dbReference type="NCBI Taxonomy" id="1317121"/>
    <lineage>
        <taxon>Bacteria</taxon>
        <taxon>Pseudomonadati</taxon>
        <taxon>Pseudomonadota</taxon>
        <taxon>Alphaproteobacteria</taxon>
        <taxon>Rhodobacterales</taxon>
        <taxon>Paracoccaceae</taxon>
        <taxon>Pseudaestuariivita</taxon>
    </lineage>
</organism>
<dbReference type="Proteomes" id="UP000036938">
    <property type="component" value="Unassembled WGS sequence"/>
</dbReference>
<feature type="domain" description="PNPLA" evidence="3">
    <location>
        <begin position="5"/>
        <end position="197"/>
    </location>
</feature>
<keyword evidence="5" id="KW-1185">Reference proteome</keyword>
<dbReference type="STRING" id="1317121.ATO11_18700"/>
<dbReference type="InterPro" id="IPR002641">
    <property type="entry name" value="PNPLA_dom"/>
</dbReference>
<reference evidence="4 5" key="1">
    <citation type="journal article" date="2015" name="Int. J. Syst. Evol. Microbiol.">
        <title>Aestuariivita atlantica sp. nov., isolated from deep sea sediment of the Atlantic Ocean.</title>
        <authorList>
            <person name="Li G."/>
            <person name="Lai Q."/>
            <person name="Du Y."/>
            <person name="Liu X."/>
            <person name="Sun F."/>
            <person name="Shao Z."/>
        </authorList>
    </citation>
    <scope>NUCLEOTIDE SEQUENCE [LARGE SCALE GENOMIC DNA]</scope>
    <source>
        <strain evidence="4 5">22II-S11-z3</strain>
    </source>
</reference>
<evidence type="ECO:0000259" key="3">
    <source>
        <dbReference type="PROSITE" id="PS51635"/>
    </source>
</evidence>